<evidence type="ECO:0000256" key="6">
    <source>
        <dbReference type="ARBA" id="ARBA00023306"/>
    </source>
</evidence>
<protein>
    <submittedName>
        <fullName evidence="7">SsgA family sporulation/cell division regulator</fullName>
    </submittedName>
</protein>
<evidence type="ECO:0000313" key="7">
    <source>
        <dbReference type="EMBL" id="MDO7866958.1"/>
    </source>
</evidence>
<dbReference type="Gene3D" id="2.30.31.20">
    <property type="entry name" value="Sporulation-specific cell division protein SsgB"/>
    <property type="match status" value="1"/>
</dbReference>
<dbReference type="Proteomes" id="UP001233314">
    <property type="component" value="Unassembled WGS sequence"/>
</dbReference>
<dbReference type="Pfam" id="PF04686">
    <property type="entry name" value="SsgA"/>
    <property type="match status" value="1"/>
</dbReference>
<dbReference type="EMBL" id="JAUQTA010000001">
    <property type="protein sequence ID" value="MDO7866958.1"/>
    <property type="molecule type" value="Genomic_DNA"/>
</dbReference>
<accession>A0ABT9B1D2</accession>
<reference evidence="7 8" key="1">
    <citation type="submission" date="2023-07" db="EMBL/GenBank/DDBJ databases">
        <title>Nocardioides sp. nov WY-20 isolated from soil.</title>
        <authorList>
            <person name="Liu B."/>
            <person name="Wan Y."/>
        </authorList>
    </citation>
    <scope>NUCLEOTIDE SEQUENCE [LARGE SCALE GENOMIC DNA]</scope>
    <source>
        <strain evidence="7 8">WY-20</strain>
    </source>
</reference>
<evidence type="ECO:0000313" key="8">
    <source>
        <dbReference type="Proteomes" id="UP001233314"/>
    </source>
</evidence>
<dbReference type="RefSeq" id="WP_305026365.1">
    <property type="nucleotide sequence ID" value="NZ_JAUQTA010000001.1"/>
</dbReference>
<name>A0ABT9B1D2_9ACTN</name>
<evidence type="ECO:0000256" key="4">
    <source>
        <dbReference type="ARBA" id="ARBA00022969"/>
    </source>
</evidence>
<keyword evidence="3" id="KW-0132">Cell division</keyword>
<comment type="subcellular location">
    <subcellularLocation>
        <location evidence="1">Cell septum</location>
    </subcellularLocation>
</comment>
<evidence type="ECO:0000256" key="5">
    <source>
        <dbReference type="ARBA" id="ARBA00023210"/>
    </source>
</evidence>
<sequence length="142" mass="15272">MQFDEIRTTTVTESVTLDCVDGAGQAMTLPGELGYTSTDPYAVTMTFRTVGGDVVWTFARDLMVRGLTTPAGDGDVHVWPCLDADGQAVVIIELHSPDGELLVQVATKDIYRFVNRTLAAVPLGTEGEHLDLDMLIGQLMAA</sequence>
<keyword evidence="6" id="KW-0131">Cell cycle</keyword>
<keyword evidence="5" id="KW-0717">Septation</keyword>
<proteinExistence type="inferred from homology"/>
<keyword evidence="4" id="KW-0749">Sporulation</keyword>
<evidence type="ECO:0000256" key="3">
    <source>
        <dbReference type="ARBA" id="ARBA00022618"/>
    </source>
</evidence>
<comment type="caution">
    <text evidence="7">The sequence shown here is derived from an EMBL/GenBank/DDBJ whole genome shotgun (WGS) entry which is preliminary data.</text>
</comment>
<organism evidence="7 8">
    <name type="scientific">Nocardioides jiangxiensis</name>
    <dbReference type="NCBI Taxonomy" id="3064524"/>
    <lineage>
        <taxon>Bacteria</taxon>
        <taxon>Bacillati</taxon>
        <taxon>Actinomycetota</taxon>
        <taxon>Actinomycetes</taxon>
        <taxon>Propionibacteriales</taxon>
        <taxon>Nocardioidaceae</taxon>
        <taxon>Nocardioides</taxon>
    </lineage>
</organism>
<dbReference type="InterPro" id="IPR006776">
    <property type="entry name" value="SsgB"/>
</dbReference>
<evidence type="ECO:0000256" key="2">
    <source>
        <dbReference type="ARBA" id="ARBA00009323"/>
    </source>
</evidence>
<evidence type="ECO:0000256" key="1">
    <source>
        <dbReference type="ARBA" id="ARBA00004431"/>
    </source>
</evidence>
<dbReference type="InterPro" id="IPR038658">
    <property type="entry name" value="SsgB_sf"/>
</dbReference>
<comment type="similarity">
    <text evidence="2">Belongs to the SsgA family.</text>
</comment>
<keyword evidence="8" id="KW-1185">Reference proteome</keyword>
<gene>
    <name evidence="7" type="ORF">Q5722_01120</name>
</gene>